<evidence type="ECO:0000313" key="3">
    <source>
        <dbReference type="Proteomes" id="UP000325395"/>
    </source>
</evidence>
<dbReference type="Proteomes" id="UP000325395">
    <property type="component" value="Unassembled WGS sequence"/>
</dbReference>
<feature type="transmembrane region" description="Helical" evidence="1">
    <location>
        <begin position="70"/>
        <end position="93"/>
    </location>
</feature>
<proteinExistence type="predicted"/>
<name>A0ABQ6WPS8_9EURO</name>
<evidence type="ECO:0000256" key="1">
    <source>
        <dbReference type="SAM" id="Phobius"/>
    </source>
</evidence>
<accession>A0ABQ6WPS8</accession>
<sequence>MFCISGFCRTSLSVCLYSFSFPFFAFLSCHVPCFFPQVFIVSIILVHAFRSVDLDCRFGFRMKISPPRCLYHSWITSFCFGSPFVSLLFSSLVRVSCAVPSLLTPLKGRDETKKGPPTCDHQTRVIECRHRQGEKSSADILRKTCVYIPRNSLDGLSDIAFQPYLASMYYLRDRARQP</sequence>
<keyword evidence="1" id="KW-1133">Transmembrane helix</keyword>
<reference evidence="2 3" key="1">
    <citation type="submission" date="2019-04" db="EMBL/GenBank/DDBJ databases">
        <authorList>
            <consortium name="DOE Joint Genome Institute"/>
            <person name="Mondo S."/>
            <person name="Kjaerbolling I."/>
            <person name="Vesth T."/>
            <person name="Frisvad J.C."/>
            <person name="Nybo J.L."/>
            <person name="Theobald S."/>
            <person name="Kildgaard S."/>
            <person name="Isbrandt T."/>
            <person name="Kuo A."/>
            <person name="Sato A."/>
            <person name="Lyhne E.K."/>
            <person name="Kogle M.E."/>
            <person name="Wiebenga A."/>
            <person name="Kun R.S."/>
            <person name="Lubbers R.J."/>
            <person name="Makela M.R."/>
            <person name="Barry K."/>
            <person name="Chovatia M."/>
            <person name="Clum A."/>
            <person name="Daum C."/>
            <person name="Haridas S."/>
            <person name="He G."/>
            <person name="LaButti K."/>
            <person name="Lipzen A."/>
            <person name="Riley R."/>
            <person name="Salamov A."/>
            <person name="Simmons B.A."/>
            <person name="Magnuson J.K."/>
            <person name="Henrissat B."/>
            <person name="Mortensen U.H."/>
            <person name="Larsen T.O."/>
            <person name="Devries R.P."/>
            <person name="Grigoriev I.V."/>
            <person name="Machida M."/>
            <person name="Baker S.E."/>
            <person name="Andersen M.R."/>
            <person name="Cantor M.N."/>
            <person name="Hua S.X."/>
        </authorList>
    </citation>
    <scope>NUCLEOTIDE SEQUENCE [LARGE SCALE GENOMIC DNA]</scope>
    <source>
        <strain evidence="2 3">CBS 117616</strain>
    </source>
</reference>
<feature type="transmembrane region" description="Helical" evidence="1">
    <location>
        <begin position="23"/>
        <end position="49"/>
    </location>
</feature>
<keyword evidence="1" id="KW-0812">Transmembrane</keyword>
<dbReference type="EMBL" id="ML735720">
    <property type="protein sequence ID" value="KAE8419124.1"/>
    <property type="molecule type" value="Genomic_DNA"/>
</dbReference>
<organism evidence="2 3">
    <name type="scientific">Aspergillus pseudocaelatus</name>
    <dbReference type="NCBI Taxonomy" id="1825620"/>
    <lineage>
        <taxon>Eukaryota</taxon>
        <taxon>Fungi</taxon>
        <taxon>Dikarya</taxon>
        <taxon>Ascomycota</taxon>
        <taxon>Pezizomycotina</taxon>
        <taxon>Eurotiomycetes</taxon>
        <taxon>Eurotiomycetidae</taxon>
        <taxon>Eurotiales</taxon>
        <taxon>Aspergillaceae</taxon>
        <taxon>Aspergillus</taxon>
        <taxon>Aspergillus subgen. Circumdati</taxon>
    </lineage>
</organism>
<keyword evidence="3" id="KW-1185">Reference proteome</keyword>
<protein>
    <submittedName>
        <fullName evidence="2">Uncharacterized protein</fullName>
    </submittedName>
</protein>
<gene>
    <name evidence="2" type="ORF">BDV36DRAFT_144600</name>
</gene>
<evidence type="ECO:0000313" key="2">
    <source>
        <dbReference type="EMBL" id="KAE8419124.1"/>
    </source>
</evidence>
<keyword evidence="1" id="KW-0472">Membrane</keyword>